<dbReference type="InterPro" id="IPR002126">
    <property type="entry name" value="Cadherin-like_dom"/>
</dbReference>
<feature type="domain" description="Cadherin" evidence="12">
    <location>
        <begin position="2091"/>
        <end position="2194"/>
    </location>
</feature>
<feature type="domain" description="Cadherin" evidence="12">
    <location>
        <begin position="2195"/>
        <end position="2314"/>
    </location>
</feature>
<reference evidence="13" key="1">
    <citation type="submission" date="2022-11" db="EMBL/GenBank/DDBJ databases">
        <title>Centuries of genome instability and evolution in soft-shell clam transmissible cancer (bioRxiv).</title>
        <authorList>
            <person name="Hart S.F.M."/>
            <person name="Yonemitsu M.A."/>
            <person name="Giersch R.M."/>
            <person name="Beal B.F."/>
            <person name="Arriagada G."/>
            <person name="Davis B.W."/>
            <person name="Ostrander E.A."/>
            <person name="Goff S.P."/>
            <person name="Metzger M.J."/>
        </authorList>
    </citation>
    <scope>NUCLEOTIDE SEQUENCE</scope>
    <source>
        <strain evidence="13">MELC-2E11</strain>
        <tissue evidence="13">Siphon/mantle</tissue>
    </source>
</reference>
<feature type="domain" description="Cadherin" evidence="12">
    <location>
        <begin position="1979"/>
        <end position="2090"/>
    </location>
</feature>
<feature type="region of interest" description="Disordered" evidence="10">
    <location>
        <begin position="2348"/>
        <end position="2457"/>
    </location>
</feature>
<evidence type="ECO:0000256" key="11">
    <source>
        <dbReference type="SAM" id="Phobius"/>
    </source>
</evidence>
<feature type="compositionally biased region" description="Low complexity" evidence="10">
    <location>
        <begin position="2424"/>
        <end position="2435"/>
    </location>
</feature>
<keyword evidence="8" id="KW-0325">Glycoprotein</keyword>
<dbReference type="PANTHER" id="PTHR24026:SF136">
    <property type="entry name" value="PROTOCADHERIN-23"/>
    <property type="match status" value="1"/>
</dbReference>
<dbReference type="InterPro" id="IPR020894">
    <property type="entry name" value="Cadherin_CS"/>
</dbReference>
<feature type="compositionally biased region" description="Low complexity" evidence="10">
    <location>
        <begin position="2632"/>
        <end position="2649"/>
    </location>
</feature>
<feature type="domain" description="Cadherin" evidence="12">
    <location>
        <begin position="1892"/>
        <end position="1978"/>
    </location>
</feature>
<gene>
    <name evidence="13" type="ORF">MAR_025222</name>
</gene>
<feature type="domain" description="Cadherin" evidence="12">
    <location>
        <begin position="1786"/>
        <end position="1889"/>
    </location>
</feature>
<feature type="domain" description="Cadherin" evidence="12">
    <location>
        <begin position="416"/>
        <end position="520"/>
    </location>
</feature>
<accession>A0ABY7DW23</accession>
<evidence type="ECO:0000256" key="2">
    <source>
        <dbReference type="ARBA" id="ARBA00022692"/>
    </source>
</evidence>
<evidence type="ECO:0000256" key="4">
    <source>
        <dbReference type="ARBA" id="ARBA00022837"/>
    </source>
</evidence>
<feature type="domain" description="Cadherin" evidence="12">
    <location>
        <begin position="521"/>
        <end position="622"/>
    </location>
</feature>
<dbReference type="PROSITE" id="PS50268">
    <property type="entry name" value="CADHERIN_2"/>
    <property type="match status" value="22"/>
</dbReference>
<sequence length="2730" mass="300076">MVEDPDEVKPILGEHRLRMVAVNATDPDCGVNGQIHYSLAGLSSFFTIEEFTGRICISQQLDFESHELFEFSVIATDSGGFSTTANVQMNILDVNDNVPEFYPRNYSKNIQDSTQPGSEVITVQATDPDSGTYGHILYSIFSGNGENRFTIDAKTGTISVHQSLPSTEQLYRLVVDARDGGGLGSAQRAQVYISVTGQGYNPPVFLESMYRFQIAEDVGENFEIGTVVATYAGSSKGISYSISSGDRYSFFKIQASTGVISTVKELDHDEFPSFLLSVQAETGSTHLFGTTQVNITVLDVNDNAPQFISSQVTTSVSEATSSMVTIYSAHATDKDSRESGNGEVRYRLQEARNLFEIDAMSGDIHLAIGASLDYETVRQHSVVIVAFDQAKTAKLSSSMTLIVNVQDANDNPPVFERGHFVFHVLENESVNKKVYKINATDKDSGENGRISFSLVNSDGLDKFGIFPSDGFMYLKQTVDREERSEYTFTVVARDHGQPSKSASAQVTVYIEDFNDNVPEFTQEEYRFFVEENLASGKVVGHVMAHDADSLQNSQLQYDFTKVQNDFQISSQGVISTTRALDRETKQSYDLEVVVRDSGTPVRYSKVGVYISVTDVNDHAPEITNSPLKAYIDENQSKGERVVKIRAEDRDAGNNGTISFSLDTINDPLFKDALNFFEIHPESGWITTKEVLDYEVKNLYKFKVIATDSGVPTQSTSRDFEILVNDFNDGAPVFPDNVNITFYVVENTPIGTFVGKVLAYDSDAGEYGQISYYITAGNIFGLFSVSKDNGSIYTIREIDFEKTSSQTVGITAVDNSVYQKSSVITIKINIVDTNDNSPVFEHDPVFLVLRENTPINTVIHTFTATDADSGVNGTVRYEIVNENSRHLQINPYTGKLSVNRTIDYEQMKDISLIIRATDQAPTPASQRYTTLTVRIQVLDENDNAPMFQSYSMLQVHEDEPVGYQLVSIIATDADGNYNNSGNNLVTFSILSGNSQNAFNIDQHTGVLSVASPLDRETVSTYALEVEASDHGHPRQATVFTLTIQVLDVNDNPPNFLKTTYEASVEENSIAGKLIVKVSATDADTGINGQLMYMISEGIADDYFDIDRVTGLITLATDKIDRETKSSYTFTVYVQDAGSPRLFDMATVVVNVTDVNDNMPVFRVKEHFLQIPENLVQDNIYLIVAQDADIGDNARVRYSITGGNIGNKFVIDSDTGELSLQGALDRELVRDYTLNVKASDGYGQDTCEMFIRVQDQNDNDPIFQKTPYEKVLAENVPVGTTVVVVTAADPDEGANGNVTYSLNNESEDASVFDINPVTGVIVTKGTFDREKKAQYSFEVVASDAGIYDRRSEKVRVEVQFSDINDNAPVFKELPYTIDVTQGTNANTVILTMIAEDKDAGKNGEVTYRLLTNTNFFVIDGRTGEIRTAQRLSVEALGYHNLKVIATDGGDTPQSATGVVEVSVGSVNSQLQFTQTNYTGSVQEHSPKGTSVISVTLSTTPAIPTIFSFATGNNNNAFSIDNQGRIKVNNPAAIDYEESESMRLIVAAMSGEVYAYTTVWVNLEDVNDNAPLFSQNRYVTKFYEEQKEPDTFVMQVMATDADSDGPNSDIVYNIVGIYSNRGESVDGVFVIDPPKTGIIKTNVIVDYEVIPSYKLIIEAKDNGIDGSKSSSCTVRINIIDINDNPPKFPNTSPVEISENADIGTSVAMVTANDVDTSPAVVYNFSNQGNPDGMFSLDRYSGIIRLARNLDYETRRRYIVGLQATDGNHTVQTTQEVLVLDENDHAPQFVQQSYKVTLQETEKSAMFVVRVNATDADSGQNAVITYSLATDSNLFYINRTSGMIYTNGAIQYDPEDEIVQLVVMATDGGSPHLSAVAAVYVQVTSVNKFEPKFNELRYSAQDNDTHGHNKDIDYFILAGNTDNTFIIDQKNGSIILNSPLDRETVDQYHLVIMAKDRGNPPKNSTTIADIIVQDVNDMVPYFEYSEYFVELNESFPSDTKFLSIKTFDDDEGDHAKVYYTITSGNEDGLFIFNPSTGDLYITPNLHLDYERQSYHILVVKITDCNGCGSGVPVFSNITLVHVNVTDVNEYSPTFPVMIYYEGVSENMQAGSVVFEAHANDKDAGEYGLVTYTLTGTDLFSVHYKTGLVTNNQEFDYESLKQEQLEYIFQIHAEDKGGRRSSINVKLRVLDEDEYSPVFVSKAYTFDIPGSAPKGTFIGRVLATDEDKGSAGRLVYKMKPSHNYFTVNASTGELYVIHDLNKQISSEATRSKREVNAILIEVSSGMADSLTASVVIDIEVERSCQGCAMQYLATPGPSTAPASVNVVYIIVPILCVIIIAIIIVVFVFVRRKRSGKTPPPSETPMYDTDEFDSPQPQTMGPPPNYTSVTGYHGNPMANITVSSDMSGHSGSSGRGSAEDDEDEELAMINSSSPSCLNNSNGFRKNMPDSGIQEDDNTSEPSVQNHQDYLARLGIDTAKINSKAKSGLGQSVESMHQFSDSGGGEGDGLEIGNIDYSKLNGTNLDHDGLMDKNNDMGFHEPEPNMGGSLSNVINSEEEYSGSYNWDYLLDWGPQYQPLASVFSEIARLKDDSYQPKKQAVQIVPQHRHVNASVPQPIRMNSHPPPMITNAPPKAQPVSRSARSSHSSGVSNVNSARSSTINTSLPSMPRSPISHESSFTSPALTPSFTPSLSPLATRSPSVSPVNSGRGQVTPRSRAAQNNQFVFSSSSSEQELRI</sequence>
<dbReference type="SMART" id="SM00112">
    <property type="entry name" value="CA"/>
    <property type="match status" value="22"/>
</dbReference>
<protein>
    <submittedName>
        <fullName evidence="13">DS-like protein</fullName>
    </submittedName>
</protein>
<evidence type="ECO:0000259" key="12">
    <source>
        <dbReference type="PROSITE" id="PS50268"/>
    </source>
</evidence>
<feature type="compositionally biased region" description="Low complexity" evidence="10">
    <location>
        <begin position="2397"/>
        <end position="2410"/>
    </location>
</feature>
<feature type="domain" description="Cadherin" evidence="12">
    <location>
        <begin position="946"/>
        <end position="1054"/>
    </location>
</feature>
<feature type="compositionally biased region" description="Polar residues" evidence="10">
    <location>
        <begin position="2650"/>
        <end position="2659"/>
    </location>
</feature>
<feature type="domain" description="Cadherin" evidence="12">
    <location>
        <begin position="19"/>
        <end position="101"/>
    </location>
</feature>
<feature type="domain" description="Cadherin" evidence="12">
    <location>
        <begin position="1262"/>
        <end position="1368"/>
    </location>
</feature>
<keyword evidence="14" id="KW-1185">Reference proteome</keyword>
<evidence type="ECO:0000256" key="9">
    <source>
        <dbReference type="PROSITE-ProRule" id="PRU00043"/>
    </source>
</evidence>
<dbReference type="PANTHER" id="PTHR24026">
    <property type="entry name" value="FAT ATYPICAL CADHERIN-RELATED"/>
    <property type="match status" value="1"/>
</dbReference>
<dbReference type="CDD" id="cd11304">
    <property type="entry name" value="Cadherin_repeat"/>
    <property type="match status" value="22"/>
</dbReference>
<feature type="domain" description="Cadherin" evidence="12">
    <location>
        <begin position="1471"/>
        <end position="1570"/>
    </location>
</feature>
<evidence type="ECO:0000256" key="10">
    <source>
        <dbReference type="SAM" id="MobiDB-lite"/>
    </source>
</evidence>
<dbReference type="EMBL" id="CP111014">
    <property type="protein sequence ID" value="WAR00850.1"/>
    <property type="molecule type" value="Genomic_DNA"/>
</dbReference>
<dbReference type="PROSITE" id="PS00232">
    <property type="entry name" value="CADHERIN_1"/>
    <property type="match status" value="8"/>
</dbReference>
<keyword evidence="5" id="KW-0130">Cell adhesion</keyword>
<feature type="domain" description="Cadherin" evidence="12">
    <location>
        <begin position="1161"/>
        <end position="1261"/>
    </location>
</feature>
<evidence type="ECO:0000256" key="5">
    <source>
        <dbReference type="ARBA" id="ARBA00022889"/>
    </source>
</evidence>
<feature type="domain" description="Cadherin" evidence="12">
    <location>
        <begin position="1685"/>
        <end position="1785"/>
    </location>
</feature>
<feature type="domain" description="Cadherin" evidence="12">
    <location>
        <begin position="308"/>
        <end position="415"/>
    </location>
</feature>
<dbReference type="PRINTS" id="PR00205">
    <property type="entry name" value="CADHERIN"/>
</dbReference>
<name>A0ABY7DW23_MYAAR</name>
<dbReference type="Pfam" id="PF00028">
    <property type="entry name" value="Cadherin"/>
    <property type="match status" value="21"/>
</dbReference>
<evidence type="ECO:0000256" key="8">
    <source>
        <dbReference type="ARBA" id="ARBA00023180"/>
    </source>
</evidence>
<organism evidence="13 14">
    <name type="scientific">Mya arenaria</name>
    <name type="common">Soft-shell clam</name>
    <dbReference type="NCBI Taxonomy" id="6604"/>
    <lineage>
        <taxon>Eukaryota</taxon>
        <taxon>Metazoa</taxon>
        <taxon>Spiralia</taxon>
        <taxon>Lophotrochozoa</taxon>
        <taxon>Mollusca</taxon>
        <taxon>Bivalvia</taxon>
        <taxon>Autobranchia</taxon>
        <taxon>Heteroconchia</taxon>
        <taxon>Euheterodonta</taxon>
        <taxon>Imparidentia</taxon>
        <taxon>Neoheterodontei</taxon>
        <taxon>Myida</taxon>
        <taxon>Myoidea</taxon>
        <taxon>Myidae</taxon>
        <taxon>Mya</taxon>
    </lineage>
</organism>
<feature type="domain" description="Cadherin" evidence="12">
    <location>
        <begin position="206"/>
        <end position="307"/>
    </location>
</feature>
<feature type="domain" description="Cadherin" evidence="12">
    <location>
        <begin position="1369"/>
        <end position="1486"/>
    </location>
</feature>
<feature type="domain" description="Cadherin" evidence="12">
    <location>
        <begin position="735"/>
        <end position="839"/>
    </location>
</feature>
<feature type="domain" description="Cadherin" evidence="12">
    <location>
        <begin position="1582"/>
        <end position="1685"/>
    </location>
</feature>
<evidence type="ECO:0000256" key="1">
    <source>
        <dbReference type="ARBA" id="ARBA00004370"/>
    </source>
</evidence>
<feature type="domain" description="Cadherin" evidence="12">
    <location>
        <begin position="840"/>
        <end position="946"/>
    </location>
</feature>
<evidence type="ECO:0000313" key="13">
    <source>
        <dbReference type="EMBL" id="WAR00850.1"/>
    </source>
</evidence>
<feature type="compositionally biased region" description="Polar residues" evidence="10">
    <location>
        <begin position="2667"/>
        <end position="2719"/>
    </location>
</feature>
<evidence type="ECO:0000256" key="3">
    <source>
        <dbReference type="ARBA" id="ARBA00022737"/>
    </source>
</evidence>
<keyword evidence="7 11" id="KW-0472">Membrane</keyword>
<dbReference type="Proteomes" id="UP001164746">
    <property type="component" value="Chromosome 3"/>
</dbReference>
<feature type="domain" description="Cadherin" evidence="12">
    <location>
        <begin position="102"/>
        <end position="205"/>
    </location>
</feature>
<dbReference type="Gene3D" id="2.60.40.60">
    <property type="entry name" value="Cadherins"/>
    <property type="match status" value="22"/>
</dbReference>
<proteinExistence type="predicted"/>
<keyword evidence="2 11" id="KW-0812">Transmembrane</keyword>
<keyword evidence="3" id="KW-0677">Repeat</keyword>
<comment type="subcellular location">
    <subcellularLocation>
        <location evidence="1">Membrane</location>
    </subcellularLocation>
</comment>
<dbReference type="SUPFAM" id="SSF49313">
    <property type="entry name" value="Cadherin-like"/>
    <property type="match status" value="22"/>
</dbReference>
<keyword evidence="4 9" id="KW-0106">Calcium</keyword>
<evidence type="ECO:0000256" key="7">
    <source>
        <dbReference type="ARBA" id="ARBA00023136"/>
    </source>
</evidence>
<feature type="transmembrane region" description="Helical" evidence="11">
    <location>
        <begin position="2321"/>
        <end position="2344"/>
    </location>
</feature>
<dbReference type="InterPro" id="IPR015919">
    <property type="entry name" value="Cadherin-like_sf"/>
</dbReference>
<feature type="region of interest" description="Disordered" evidence="10">
    <location>
        <begin position="2608"/>
        <end position="2730"/>
    </location>
</feature>
<evidence type="ECO:0000313" key="14">
    <source>
        <dbReference type="Proteomes" id="UP001164746"/>
    </source>
</evidence>
<keyword evidence="6 11" id="KW-1133">Transmembrane helix</keyword>
<feature type="domain" description="Cadherin" evidence="12">
    <location>
        <begin position="1055"/>
        <end position="1160"/>
    </location>
</feature>
<evidence type="ECO:0000256" key="6">
    <source>
        <dbReference type="ARBA" id="ARBA00022989"/>
    </source>
</evidence>
<feature type="domain" description="Cadherin" evidence="12">
    <location>
        <begin position="623"/>
        <end position="733"/>
    </location>
</feature>